<dbReference type="InterPro" id="IPR036390">
    <property type="entry name" value="WH_DNA-bd_sf"/>
</dbReference>
<evidence type="ECO:0000256" key="3">
    <source>
        <dbReference type="ARBA" id="ARBA00023163"/>
    </source>
</evidence>
<dbReference type="Gene3D" id="1.10.10.10">
    <property type="entry name" value="Winged helix-like DNA-binding domain superfamily/Winged helix DNA-binding domain"/>
    <property type="match status" value="1"/>
</dbReference>
<sequence>MSMVEPSSLLKLLVQAADAYERALNPPLREGLGTDLRPAHYAVFRYLAPSGSRVTALAEAAGMTQQSMGELVTHLEKCGYVERTPDPADGRARLVVTTAAGRAAVALAGQHIQRIEQVIAAELGAESLTVVRDALARLPAVLANQSDTRSANGGK</sequence>
<dbReference type="InterPro" id="IPR023187">
    <property type="entry name" value="Tscrpt_reg_MarR-type_CS"/>
</dbReference>
<dbReference type="InterPro" id="IPR039422">
    <property type="entry name" value="MarR/SlyA-like"/>
</dbReference>
<dbReference type="PANTHER" id="PTHR33164">
    <property type="entry name" value="TRANSCRIPTIONAL REGULATOR, MARR FAMILY"/>
    <property type="match status" value="1"/>
</dbReference>
<name>A0ABZ1NG68_9NOCA</name>
<protein>
    <submittedName>
        <fullName evidence="5">MarR family winged helix-turn-helix transcriptional regulator</fullName>
    </submittedName>
</protein>
<organism evidence="5 6">
    <name type="scientific">Nocardia salmonicida</name>
    <dbReference type="NCBI Taxonomy" id="53431"/>
    <lineage>
        <taxon>Bacteria</taxon>
        <taxon>Bacillati</taxon>
        <taxon>Actinomycetota</taxon>
        <taxon>Actinomycetes</taxon>
        <taxon>Mycobacteriales</taxon>
        <taxon>Nocardiaceae</taxon>
        <taxon>Nocardia</taxon>
    </lineage>
</organism>
<keyword evidence="3" id="KW-0804">Transcription</keyword>
<evidence type="ECO:0000313" key="5">
    <source>
        <dbReference type="EMBL" id="WTY38808.1"/>
    </source>
</evidence>
<reference evidence="5 6" key="1">
    <citation type="submission" date="2022-10" db="EMBL/GenBank/DDBJ databases">
        <title>The complete genomes of actinobacterial strains from the NBC collection.</title>
        <authorList>
            <person name="Joergensen T.S."/>
            <person name="Alvarez Arevalo M."/>
            <person name="Sterndorff E.B."/>
            <person name="Faurdal D."/>
            <person name="Vuksanovic O."/>
            <person name="Mourched A.-S."/>
            <person name="Charusanti P."/>
            <person name="Shaw S."/>
            <person name="Blin K."/>
            <person name="Weber T."/>
        </authorList>
    </citation>
    <scope>NUCLEOTIDE SEQUENCE [LARGE SCALE GENOMIC DNA]</scope>
    <source>
        <strain evidence="5 6">NBC_01413</strain>
    </source>
</reference>
<dbReference type="InterPro" id="IPR036388">
    <property type="entry name" value="WH-like_DNA-bd_sf"/>
</dbReference>
<dbReference type="PROSITE" id="PS01117">
    <property type="entry name" value="HTH_MARR_1"/>
    <property type="match status" value="1"/>
</dbReference>
<evidence type="ECO:0000313" key="6">
    <source>
        <dbReference type="Proteomes" id="UP001621418"/>
    </source>
</evidence>
<proteinExistence type="predicted"/>
<evidence type="ECO:0000259" key="4">
    <source>
        <dbReference type="PROSITE" id="PS50995"/>
    </source>
</evidence>
<dbReference type="Pfam" id="PF12802">
    <property type="entry name" value="MarR_2"/>
    <property type="match status" value="1"/>
</dbReference>
<dbReference type="PANTHER" id="PTHR33164:SF43">
    <property type="entry name" value="HTH-TYPE TRANSCRIPTIONAL REPRESSOR YETL"/>
    <property type="match status" value="1"/>
</dbReference>
<dbReference type="PROSITE" id="PS50995">
    <property type="entry name" value="HTH_MARR_2"/>
    <property type="match status" value="1"/>
</dbReference>
<gene>
    <name evidence="5" type="ORF">OG308_13745</name>
</gene>
<dbReference type="Proteomes" id="UP001621418">
    <property type="component" value="Chromosome"/>
</dbReference>
<feature type="domain" description="HTH marR-type" evidence="4">
    <location>
        <begin position="6"/>
        <end position="140"/>
    </location>
</feature>
<dbReference type="GeneID" id="91375330"/>
<dbReference type="SUPFAM" id="SSF46785">
    <property type="entry name" value="Winged helix' DNA-binding domain"/>
    <property type="match status" value="1"/>
</dbReference>
<keyword evidence="1" id="KW-0805">Transcription regulation</keyword>
<accession>A0ABZ1NG68</accession>
<dbReference type="RefSeq" id="WP_328660978.1">
    <property type="nucleotide sequence ID" value="NZ_CP108014.1"/>
</dbReference>
<keyword evidence="6" id="KW-1185">Reference proteome</keyword>
<dbReference type="InterPro" id="IPR000835">
    <property type="entry name" value="HTH_MarR-typ"/>
</dbReference>
<evidence type="ECO:0000256" key="2">
    <source>
        <dbReference type="ARBA" id="ARBA00023125"/>
    </source>
</evidence>
<evidence type="ECO:0000256" key="1">
    <source>
        <dbReference type="ARBA" id="ARBA00023015"/>
    </source>
</evidence>
<keyword evidence="2" id="KW-0238">DNA-binding</keyword>
<dbReference type="EMBL" id="CP109527">
    <property type="protein sequence ID" value="WTY38808.1"/>
    <property type="molecule type" value="Genomic_DNA"/>
</dbReference>
<dbReference type="SMART" id="SM00347">
    <property type="entry name" value="HTH_MARR"/>
    <property type="match status" value="1"/>
</dbReference>